<dbReference type="RefSeq" id="WP_079712505.1">
    <property type="nucleotide sequence ID" value="NZ_FUZC01000004.1"/>
</dbReference>
<evidence type="ECO:0000313" key="3">
    <source>
        <dbReference type="EMBL" id="PKD17150.1"/>
    </source>
</evidence>
<evidence type="ECO:0000256" key="1">
    <source>
        <dbReference type="SAM" id="SignalP"/>
    </source>
</evidence>
<keyword evidence="4" id="KW-1185">Reference proteome</keyword>
<organism evidence="3 4">
    <name type="scientific">Salegentibacter salinarum</name>
    <dbReference type="NCBI Taxonomy" id="447422"/>
    <lineage>
        <taxon>Bacteria</taxon>
        <taxon>Pseudomonadati</taxon>
        <taxon>Bacteroidota</taxon>
        <taxon>Flavobacteriia</taxon>
        <taxon>Flavobacteriales</taxon>
        <taxon>Flavobacteriaceae</taxon>
        <taxon>Salegentibacter</taxon>
    </lineage>
</organism>
<feature type="chain" id="PRO_5014702987" description="DUF676 domain-containing protein" evidence="1">
    <location>
        <begin position="20"/>
        <end position="1072"/>
    </location>
</feature>
<gene>
    <name evidence="3" type="ORF">APR41_06870</name>
</gene>
<evidence type="ECO:0000259" key="2">
    <source>
        <dbReference type="Pfam" id="PF05057"/>
    </source>
</evidence>
<dbReference type="SUPFAM" id="SSF53474">
    <property type="entry name" value="alpha/beta-Hydrolases"/>
    <property type="match status" value="1"/>
</dbReference>
<reference evidence="3 4" key="1">
    <citation type="submission" date="2015-10" db="EMBL/GenBank/DDBJ databases">
        <title>Draft genome sequence of Salegentibacter salinarum KCTC 12975.</title>
        <authorList>
            <person name="Lin W."/>
            <person name="Zheng Q."/>
        </authorList>
    </citation>
    <scope>NUCLEOTIDE SEQUENCE [LARGE SCALE GENOMIC DNA]</scope>
    <source>
        <strain evidence="3 4">KCTC 12975</strain>
    </source>
</reference>
<sequence>MKIKLLNLLILFCAFNLAAQQEVNTSFGTQMQTTFENLEMNRVPHGLLRDFAMEFTALDAFDGTVSDSSYVHPGTLKQIYKTLLFSRVNTSNQGFVQYEDFTDNWEQEREKGIIILSGLFYRYSKFLDDAYPNKININNNKISDRYNNGNWQDPYEEKVAFALAPSIITYRNLDFRVQLPQNLWYSNNPNEIQSVQVDFNDGQGYRNMTSGQAVNVQYSSAGEKVWDYKLVLNTGETLYSHSKIAVEEGIQAVPYGVKSFSKQQIGDGLGVDTLNIQAIEQYLGKYGSATVLVNYGNTIGEIRKPLIVVEGFDPGNVTSPEEPYGATDLRDFSREVLSSTSGNLIDIVTGSPNLNDNDQEYDIIYVNWSNGTDYLQRNALVLKEVIEWVNEEKTGEEENVVIGQSMGGLIARYALKNMEDEGVSHETRTYISQDAPHLGANVPLGYQAAARHANKQYVQSPFQLLAGELVVPLFNDGVAVSDYLELIDQPAARQLLVNRLDENFQIENNLFDQWQAELQGMGYPGQTRNVAISNGNQCAETQGFTPGGNLLSMDGQIKSGWLTDVLSTFTLLGNATNATFFLTLNSFTGELGFLTGLLTGSSRLNADININSLPNFGGSEQVYSGNITFTKKLLFLININTTITNESYTSPSNILSYDYFPGGVFSTGIQSSTQNESNVLYNLNVIVNSDPDFSFVPTVSALDIGKGDANLNSADFLKSYGVDSPPVSPKDSPFTNFISSYRDTPFVINSFEQTNGSIVTINNFNQKHLELFSTNGGWLAKEIKGENLSDNVTDCSNFCIDLEISGPEGICEGSAIYSFPAENVNWSISNTSIASIEPDGNEVTVNSEGQGRIKLTAEIENSDCGTKTSSITINLGKPDIYTIDSNGNKNYMGGSFNFSTSYTAKGSFSVFSDTPNTTLTWSGAASLNWWNLNNNTVEFDRNIEGNYFFTVTADNGNCSHNYFVSLQIGGSGPDPFFTVAPNPVENKTVVVNDISSKSNMQSGQALSQNMSNEITLLLYNFQGKLVKTKIFRRRNLMGEYRLNVSGFKNRNYFLRIVSGPIKETHQLILNSK</sequence>
<dbReference type="EMBL" id="LKTS01000044">
    <property type="protein sequence ID" value="PKD17150.1"/>
    <property type="molecule type" value="Genomic_DNA"/>
</dbReference>
<dbReference type="InterPro" id="IPR007751">
    <property type="entry name" value="DUF676_lipase-like"/>
</dbReference>
<proteinExistence type="predicted"/>
<name>A0A2N0TQZ2_9FLAO</name>
<dbReference type="Proteomes" id="UP000232673">
    <property type="component" value="Unassembled WGS sequence"/>
</dbReference>
<dbReference type="Gene3D" id="2.60.40.1080">
    <property type="match status" value="1"/>
</dbReference>
<dbReference type="AlphaFoldDB" id="A0A2N0TQZ2"/>
<keyword evidence="1" id="KW-0732">Signal</keyword>
<dbReference type="InterPro" id="IPR029058">
    <property type="entry name" value="AB_hydrolase_fold"/>
</dbReference>
<feature type="domain" description="DUF676" evidence="2">
    <location>
        <begin position="381"/>
        <end position="441"/>
    </location>
</feature>
<comment type="caution">
    <text evidence="3">The sequence shown here is derived from an EMBL/GenBank/DDBJ whole genome shotgun (WGS) entry which is preliminary data.</text>
</comment>
<feature type="signal peptide" evidence="1">
    <location>
        <begin position="1"/>
        <end position="19"/>
    </location>
</feature>
<dbReference type="STRING" id="447422.SAMN05660903_01400"/>
<evidence type="ECO:0000313" key="4">
    <source>
        <dbReference type="Proteomes" id="UP000232673"/>
    </source>
</evidence>
<dbReference type="OrthoDB" id="4535652at2"/>
<dbReference type="Gene3D" id="3.40.50.1820">
    <property type="entry name" value="alpha/beta hydrolase"/>
    <property type="match status" value="1"/>
</dbReference>
<protein>
    <recommendedName>
        <fullName evidence="2">DUF676 domain-containing protein</fullName>
    </recommendedName>
</protein>
<dbReference type="Pfam" id="PF05057">
    <property type="entry name" value="DUF676"/>
    <property type="match status" value="1"/>
</dbReference>
<accession>A0A2N0TQZ2</accession>